<feature type="domain" description="PIN" evidence="8">
    <location>
        <begin position="9"/>
        <end position="112"/>
    </location>
</feature>
<dbReference type="AlphaFoldDB" id="A0A1I5V6D1"/>
<evidence type="ECO:0000256" key="5">
    <source>
        <dbReference type="ARBA" id="ARBA00022801"/>
    </source>
</evidence>
<dbReference type="InterPro" id="IPR002716">
    <property type="entry name" value="PIN_dom"/>
</dbReference>
<dbReference type="GO" id="GO:0016787">
    <property type="term" value="F:hydrolase activity"/>
    <property type="evidence" value="ECO:0007669"/>
    <property type="project" value="UniProtKB-KW"/>
</dbReference>
<dbReference type="EMBL" id="FOXB01000091">
    <property type="protein sequence ID" value="SFQ03083.1"/>
    <property type="molecule type" value="Genomic_DNA"/>
</dbReference>
<evidence type="ECO:0000256" key="6">
    <source>
        <dbReference type="ARBA" id="ARBA00022842"/>
    </source>
</evidence>
<keyword evidence="3" id="KW-0540">Nuclease</keyword>
<evidence type="ECO:0000256" key="2">
    <source>
        <dbReference type="ARBA" id="ARBA00022649"/>
    </source>
</evidence>
<dbReference type="OrthoDB" id="5458135at2"/>
<evidence type="ECO:0000313" key="9">
    <source>
        <dbReference type="EMBL" id="SFQ03083.1"/>
    </source>
</evidence>
<gene>
    <name evidence="9" type="ORF">SAMN05216234_1913</name>
</gene>
<evidence type="ECO:0000256" key="4">
    <source>
        <dbReference type="ARBA" id="ARBA00022723"/>
    </source>
</evidence>
<evidence type="ECO:0000256" key="7">
    <source>
        <dbReference type="ARBA" id="ARBA00038093"/>
    </source>
</evidence>
<dbReference type="CDD" id="cd18738">
    <property type="entry name" value="PIN_VapC4-5_FitB-like"/>
    <property type="match status" value="1"/>
</dbReference>
<dbReference type="STRING" id="223786.SAMN05216234_1913"/>
<dbReference type="SUPFAM" id="SSF88723">
    <property type="entry name" value="PIN domain-like"/>
    <property type="match status" value="1"/>
</dbReference>
<reference evidence="9 10" key="1">
    <citation type="submission" date="2016-10" db="EMBL/GenBank/DDBJ databases">
        <authorList>
            <person name="de Groot N.N."/>
        </authorList>
    </citation>
    <scope>NUCLEOTIDE SEQUENCE [LARGE SCALE GENOMIC DNA]</scope>
    <source>
        <strain evidence="9 10">EP1-55-1</strain>
    </source>
</reference>
<keyword evidence="10" id="KW-1185">Reference proteome</keyword>
<proteinExistence type="inferred from homology"/>
<organism evidence="9 10">
    <name type="scientific">Hydrogenimonas thermophila</name>
    <dbReference type="NCBI Taxonomy" id="223786"/>
    <lineage>
        <taxon>Bacteria</taxon>
        <taxon>Pseudomonadati</taxon>
        <taxon>Campylobacterota</taxon>
        <taxon>Epsilonproteobacteria</taxon>
        <taxon>Campylobacterales</taxon>
        <taxon>Hydrogenimonadaceae</taxon>
        <taxon>Hydrogenimonas</taxon>
    </lineage>
</organism>
<evidence type="ECO:0000313" key="10">
    <source>
        <dbReference type="Proteomes" id="UP000199227"/>
    </source>
</evidence>
<evidence type="ECO:0000256" key="1">
    <source>
        <dbReference type="ARBA" id="ARBA00001946"/>
    </source>
</evidence>
<protein>
    <recommendedName>
        <fullName evidence="8">PIN domain-containing protein</fullName>
    </recommendedName>
</protein>
<dbReference type="RefSeq" id="WP_092914367.1">
    <property type="nucleotide sequence ID" value="NZ_FOXB01000091.1"/>
</dbReference>
<keyword evidence="4" id="KW-0479">Metal-binding</keyword>
<dbReference type="Proteomes" id="UP000199227">
    <property type="component" value="Unassembled WGS sequence"/>
</dbReference>
<evidence type="ECO:0000259" key="8">
    <source>
        <dbReference type="Pfam" id="PF01850"/>
    </source>
</evidence>
<dbReference type="Pfam" id="PF01850">
    <property type="entry name" value="PIN"/>
    <property type="match status" value="1"/>
</dbReference>
<dbReference type="InterPro" id="IPR029060">
    <property type="entry name" value="PIN-like_dom_sf"/>
</dbReference>
<keyword evidence="5" id="KW-0378">Hydrolase</keyword>
<name>A0A1I5V6D1_9BACT</name>
<sequence length="128" mass="15007">MIEKYSKFLVDSNIFIYHLNGEKVATKFLEANIDKIYISRITYIEVLSFNFENNEENNVIELLNLFRVIDTSDDIAMQCIKNRRVKKIKLADNIIASTAMVYDYTLVTRNTKDFNGLELKIINPFLQE</sequence>
<dbReference type="GO" id="GO:0046872">
    <property type="term" value="F:metal ion binding"/>
    <property type="evidence" value="ECO:0007669"/>
    <property type="project" value="UniProtKB-KW"/>
</dbReference>
<dbReference type="Gene3D" id="3.40.50.1010">
    <property type="entry name" value="5'-nuclease"/>
    <property type="match status" value="1"/>
</dbReference>
<dbReference type="InterPro" id="IPR050556">
    <property type="entry name" value="Type_II_TA_system_RNase"/>
</dbReference>
<keyword evidence="2" id="KW-1277">Toxin-antitoxin system</keyword>
<comment type="similarity">
    <text evidence="7">Belongs to the PINc/VapC protein family.</text>
</comment>
<accession>A0A1I5V6D1</accession>
<evidence type="ECO:0000256" key="3">
    <source>
        <dbReference type="ARBA" id="ARBA00022722"/>
    </source>
</evidence>
<dbReference type="PANTHER" id="PTHR33653">
    <property type="entry name" value="RIBONUCLEASE VAPC2"/>
    <property type="match status" value="1"/>
</dbReference>
<dbReference type="PANTHER" id="PTHR33653:SF1">
    <property type="entry name" value="RIBONUCLEASE VAPC2"/>
    <property type="match status" value="1"/>
</dbReference>
<dbReference type="GO" id="GO:0004518">
    <property type="term" value="F:nuclease activity"/>
    <property type="evidence" value="ECO:0007669"/>
    <property type="project" value="UniProtKB-KW"/>
</dbReference>
<keyword evidence="6" id="KW-0460">Magnesium</keyword>
<comment type="cofactor">
    <cofactor evidence="1">
        <name>Mg(2+)</name>
        <dbReference type="ChEBI" id="CHEBI:18420"/>
    </cofactor>
</comment>